<dbReference type="Pfam" id="PF01807">
    <property type="entry name" value="Zn_ribbon_DnaG"/>
    <property type="match status" value="1"/>
</dbReference>
<dbReference type="GO" id="GO:0006260">
    <property type="term" value="P:DNA replication"/>
    <property type="evidence" value="ECO:0007669"/>
    <property type="project" value="InterPro"/>
</dbReference>
<dbReference type="EMBL" id="FQUW01000012">
    <property type="protein sequence ID" value="SHE95647.1"/>
    <property type="molecule type" value="Genomic_DNA"/>
</dbReference>
<protein>
    <submittedName>
        <fullName evidence="2">CHC2 zinc finger</fullName>
    </submittedName>
</protein>
<dbReference type="SUPFAM" id="SSF57783">
    <property type="entry name" value="Zinc beta-ribbon"/>
    <property type="match status" value="1"/>
</dbReference>
<dbReference type="InterPro" id="IPR036977">
    <property type="entry name" value="DNA_primase_Znf_CHC2"/>
</dbReference>
<dbReference type="GO" id="GO:0008270">
    <property type="term" value="F:zinc ion binding"/>
    <property type="evidence" value="ECO:0007669"/>
    <property type="project" value="InterPro"/>
</dbReference>
<sequence length="376" mass="41771">MVCLKDFDIIEVAERLGLQFVKNGPGNERIYRCPFCGDSTKHPNKGHLYVNARTGVFKCHRCGEEGNAITLWAKYHRVDAKTAYRQLRDGEFPECGPVPGESGGEDSGAGIDERDRVYRKFLGLLKLDPPHKADLLRRGLSEVQIHNNLYRSVPQDARFRWRVTRYLLEKGYSLKGIPGFFTRNGRYGPFWDFVSPAGYLIPVKDVQGRIQALQVRLDEGKYIWFSSHGMPNGTSSKAPTHYTGGRGKVWVTEGPLKADVASALLNAPFVGIPGVGAWKDVDGILEALSCKDPVVAFDADYRTNPNVAKALGDFIRSLKQNGYRPLVASWPASYGKGIDDVFLKLHREEVSSVTLTIEGVPVTIRRTVTTTVSVGK</sequence>
<dbReference type="Pfam" id="PF12965">
    <property type="entry name" value="DUF3854"/>
    <property type="match status" value="1"/>
</dbReference>
<evidence type="ECO:0000259" key="1">
    <source>
        <dbReference type="SMART" id="SM00400"/>
    </source>
</evidence>
<dbReference type="InterPro" id="IPR002694">
    <property type="entry name" value="Znf_CHC2"/>
</dbReference>
<accession>A0A1M4XPZ3</accession>
<reference evidence="3" key="1">
    <citation type="submission" date="2016-11" db="EMBL/GenBank/DDBJ databases">
        <authorList>
            <person name="Varghese N."/>
            <person name="Submissions S."/>
        </authorList>
    </citation>
    <scope>NUCLEOTIDE SEQUENCE [LARGE SCALE GENOMIC DNA]</scope>
    <source>
        <strain evidence="3">DSM 11792</strain>
    </source>
</reference>
<evidence type="ECO:0000313" key="3">
    <source>
        <dbReference type="Proteomes" id="UP000184196"/>
    </source>
</evidence>
<dbReference type="RefSeq" id="WP_073163927.1">
    <property type="nucleotide sequence ID" value="NZ_FQUW01000012.1"/>
</dbReference>
<proteinExistence type="predicted"/>
<dbReference type="AlphaFoldDB" id="A0A1M4XPZ3"/>
<dbReference type="OrthoDB" id="2665710at2"/>
<dbReference type="GO" id="GO:0003899">
    <property type="term" value="F:DNA-directed RNA polymerase activity"/>
    <property type="evidence" value="ECO:0007669"/>
    <property type="project" value="InterPro"/>
</dbReference>
<dbReference type="InterPro" id="IPR024385">
    <property type="entry name" value="DUF3854"/>
</dbReference>
<evidence type="ECO:0000313" key="2">
    <source>
        <dbReference type="EMBL" id="SHE95647.1"/>
    </source>
</evidence>
<dbReference type="GO" id="GO:0003677">
    <property type="term" value="F:DNA binding"/>
    <property type="evidence" value="ECO:0007669"/>
    <property type="project" value="InterPro"/>
</dbReference>
<dbReference type="Proteomes" id="UP000184196">
    <property type="component" value="Unassembled WGS sequence"/>
</dbReference>
<dbReference type="SMART" id="SM00400">
    <property type="entry name" value="ZnF_CHCC"/>
    <property type="match status" value="1"/>
</dbReference>
<dbReference type="Gene3D" id="3.90.580.10">
    <property type="entry name" value="Zinc finger, CHC2-type domain"/>
    <property type="match status" value="1"/>
</dbReference>
<name>A0A1M4XPZ3_9FIRM</name>
<feature type="domain" description="Zinc finger CHC2-type" evidence="1">
    <location>
        <begin position="33"/>
        <end position="88"/>
    </location>
</feature>
<keyword evidence="3" id="KW-1185">Reference proteome</keyword>
<organism evidence="2 3">
    <name type="scientific">Desulfofundulus australicus DSM 11792</name>
    <dbReference type="NCBI Taxonomy" id="1121425"/>
    <lineage>
        <taxon>Bacteria</taxon>
        <taxon>Bacillati</taxon>
        <taxon>Bacillota</taxon>
        <taxon>Clostridia</taxon>
        <taxon>Eubacteriales</taxon>
        <taxon>Peptococcaceae</taxon>
        <taxon>Desulfofundulus</taxon>
    </lineage>
</organism>
<gene>
    <name evidence="2" type="ORF">SAMN02745218_01128</name>
</gene>